<dbReference type="SUPFAM" id="SSF52768">
    <property type="entry name" value="Arginase/deacetylase"/>
    <property type="match status" value="1"/>
</dbReference>
<reference evidence="7" key="2">
    <citation type="submission" date="2022-10" db="EMBL/GenBank/DDBJ databases">
        <authorList>
            <person name="Aronson H.S."/>
        </authorList>
    </citation>
    <scope>NUCLEOTIDE SEQUENCE</scope>
    <source>
        <strain evidence="7">RS19-109</strain>
    </source>
</reference>
<name>A0A9X4MDE0_9BACT</name>
<dbReference type="InterPro" id="IPR023801">
    <property type="entry name" value="His_deacetylse_dom"/>
</dbReference>
<dbReference type="Proteomes" id="UP001154240">
    <property type="component" value="Unassembled WGS sequence"/>
</dbReference>
<dbReference type="EMBL" id="JAPHEH010000001">
    <property type="protein sequence ID" value="MDG4475529.1"/>
    <property type="molecule type" value="Genomic_DNA"/>
</dbReference>
<gene>
    <name evidence="7" type="ORF">OLX77_05065</name>
</gene>
<dbReference type="GO" id="GO:0004407">
    <property type="term" value="F:histone deacetylase activity"/>
    <property type="evidence" value="ECO:0007669"/>
    <property type="project" value="TreeGrafter"/>
</dbReference>
<dbReference type="GO" id="GO:0040029">
    <property type="term" value="P:epigenetic regulation of gene expression"/>
    <property type="evidence" value="ECO:0007669"/>
    <property type="project" value="TreeGrafter"/>
</dbReference>
<dbReference type="InterPro" id="IPR023696">
    <property type="entry name" value="Ureohydrolase_dom_sf"/>
</dbReference>
<dbReference type="PANTHER" id="PTHR10625:SF17">
    <property type="entry name" value="HISTONE DEACETYLASE 8"/>
    <property type="match status" value="1"/>
</dbReference>
<keyword evidence="4" id="KW-0378">Hydrolase</keyword>
<keyword evidence="3" id="KW-0479">Metal-binding</keyword>
<dbReference type="CDD" id="cd10001">
    <property type="entry name" value="HDAC_classII_APAH"/>
    <property type="match status" value="1"/>
</dbReference>
<evidence type="ECO:0000259" key="6">
    <source>
        <dbReference type="PROSITE" id="PS51186"/>
    </source>
</evidence>
<evidence type="ECO:0000256" key="3">
    <source>
        <dbReference type="ARBA" id="ARBA00022723"/>
    </source>
</evidence>
<proteinExistence type="inferred from homology"/>
<dbReference type="GO" id="GO:0016787">
    <property type="term" value="F:hydrolase activity"/>
    <property type="evidence" value="ECO:0007669"/>
    <property type="project" value="UniProtKB-KW"/>
</dbReference>
<keyword evidence="8" id="KW-1185">Reference proteome</keyword>
<dbReference type="Gene3D" id="3.40.800.20">
    <property type="entry name" value="Histone deacetylase domain"/>
    <property type="match status" value="1"/>
</dbReference>
<dbReference type="CDD" id="cd04301">
    <property type="entry name" value="NAT_SF"/>
    <property type="match status" value="1"/>
</dbReference>
<dbReference type="SUPFAM" id="SSF55729">
    <property type="entry name" value="Acyl-CoA N-acyltransferases (Nat)"/>
    <property type="match status" value="1"/>
</dbReference>
<dbReference type="PRINTS" id="PR01270">
    <property type="entry name" value="HDASUPER"/>
</dbReference>
<reference evidence="7" key="1">
    <citation type="journal article" date="2022" name="bioRxiv">
        <title>Thiovibrio frasassiensisgen. nov., sp. nov., an autotrophic, elemental sulfur disproportionating bacterium isolated from sulfidic karst sediment, and proposal of Thiovibrionaceae fam. nov.</title>
        <authorList>
            <person name="Aronson H."/>
            <person name="Thomas C."/>
            <person name="Bhattacharyya M."/>
            <person name="Eckstein S."/>
            <person name="Jensen S."/>
            <person name="Barco R."/>
            <person name="Macalady J."/>
            <person name="Amend J."/>
        </authorList>
    </citation>
    <scope>NUCLEOTIDE SEQUENCE</scope>
    <source>
        <strain evidence="7">RS19-109</strain>
    </source>
</reference>
<evidence type="ECO:0000313" key="7">
    <source>
        <dbReference type="EMBL" id="MDG4475529.1"/>
    </source>
</evidence>
<dbReference type="RefSeq" id="WP_307632502.1">
    <property type="nucleotide sequence ID" value="NZ_JAPHEH010000001.1"/>
</dbReference>
<organism evidence="7 8">
    <name type="scientific">Thiovibrio frasassiensis</name>
    <dbReference type="NCBI Taxonomy" id="2984131"/>
    <lineage>
        <taxon>Bacteria</taxon>
        <taxon>Pseudomonadati</taxon>
        <taxon>Thermodesulfobacteriota</taxon>
        <taxon>Desulfobulbia</taxon>
        <taxon>Desulfobulbales</taxon>
        <taxon>Thiovibrionaceae</taxon>
        <taxon>Thiovibrio</taxon>
    </lineage>
</organism>
<evidence type="ECO:0000256" key="1">
    <source>
        <dbReference type="ARBA" id="ARBA00001947"/>
    </source>
</evidence>
<keyword evidence="5" id="KW-0862">Zinc</keyword>
<evidence type="ECO:0000256" key="2">
    <source>
        <dbReference type="ARBA" id="ARBA00005947"/>
    </source>
</evidence>
<dbReference type="Pfam" id="PF00850">
    <property type="entry name" value="Hist_deacetyl"/>
    <property type="match status" value="1"/>
</dbReference>
<protein>
    <submittedName>
        <fullName evidence="7">Histone deacetylase family protein</fullName>
    </submittedName>
</protein>
<dbReference type="InterPro" id="IPR000286">
    <property type="entry name" value="HDACs"/>
</dbReference>
<comment type="caution">
    <text evidence="7">The sequence shown here is derived from an EMBL/GenBank/DDBJ whole genome shotgun (WGS) entry which is preliminary data.</text>
</comment>
<dbReference type="InterPro" id="IPR037138">
    <property type="entry name" value="His_deacetylse_dom_sf"/>
</dbReference>
<sequence>MFRIRRIYDNTLAIDREAIEQVQQILRSQFSAISESEITSLAQKLSNPLKYRFRTILFIADDMKLRVKGFALLNHAPDLGFCFLDFISVDPKAAASGVGGALYERVRDEARTLGDNGIFMECLPDDPKICQEEATVKQSRARLRFYERYGALPIIHTAYETPLKPEYDCPPYLVFDDLGSGQPLARATAREVVRAILIRKYGKACPAGYIEMVVASFADDPVQRRGPRYIKKEPIKVHPVKSLEKLIGLIVNEKHDIHHIRERGYVEAPVRIASILKGIEPTGLFERLPARHFSERHIKKVHDPKFVDYLNQVCTSLEPGKSVYPYVFPIRNAARPPKDLPVRAGYYCIDTFTPLNRNAYRAAKGAVDCALTAAQLLEKGYRLSYALVRPPGHHAESRVFGGFCYFNSAGIAANYLSREGRVAVLDIDYHHGNGTQDIFYQRNDVLTLSIHGHPSFAYPYFSGFSEEVGEGAGRGFNRNYPLPEALDGIGYRPVLARALKRIRAFKPHFLVVALGLDPAKNDPTGTWSLSGADFEENGRMLGNLRLPTLVVQEGGYRTRSLGTNARHFFLGLWTGMHGNNRR</sequence>
<evidence type="ECO:0000313" key="8">
    <source>
        <dbReference type="Proteomes" id="UP001154240"/>
    </source>
</evidence>
<dbReference type="GO" id="GO:0046872">
    <property type="term" value="F:metal ion binding"/>
    <property type="evidence" value="ECO:0007669"/>
    <property type="project" value="UniProtKB-KW"/>
</dbReference>
<evidence type="ECO:0000256" key="4">
    <source>
        <dbReference type="ARBA" id="ARBA00022801"/>
    </source>
</evidence>
<comment type="similarity">
    <text evidence="2">Belongs to the histone deacetylase family.</text>
</comment>
<accession>A0A9X4MDE0</accession>
<dbReference type="GO" id="GO:0016747">
    <property type="term" value="F:acyltransferase activity, transferring groups other than amino-acyl groups"/>
    <property type="evidence" value="ECO:0007669"/>
    <property type="project" value="InterPro"/>
</dbReference>
<dbReference type="InterPro" id="IPR000182">
    <property type="entry name" value="GNAT_dom"/>
</dbReference>
<feature type="domain" description="N-acetyltransferase" evidence="6">
    <location>
        <begin position="9"/>
        <end position="170"/>
    </location>
</feature>
<dbReference type="InterPro" id="IPR016181">
    <property type="entry name" value="Acyl_CoA_acyltransferase"/>
</dbReference>
<evidence type="ECO:0000256" key="5">
    <source>
        <dbReference type="ARBA" id="ARBA00022833"/>
    </source>
</evidence>
<dbReference type="Gene3D" id="3.40.630.30">
    <property type="match status" value="1"/>
</dbReference>
<dbReference type="AlphaFoldDB" id="A0A9X4MDE0"/>
<comment type="cofactor">
    <cofactor evidence="1">
        <name>Zn(2+)</name>
        <dbReference type="ChEBI" id="CHEBI:29105"/>
    </cofactor>
</comment>
<dbReference type="PANTHER" id="PTHR10625">
    <property type="entry name" value="HISTONE DEACETYLASE HDAC1-RELATED"/>
    <property type="match status" value="1"/>
</dbReference>
<dbReference type="PROSITE" id="PS51186">
    <property type="entry name" value="GNAT"/>
    <property type="match status" value="1"/>
</dbReference>